<gene>
    <name evidence="2" type="ORF">I2I01_21235</name>
</gene>
<feature type="transmembrane region" description="Helical" evidence="1">
    <location>
        <begin position="12"/>
        <end position="29"/>
    </location>
</feature>
<dbReference type="GO" id="GO:0042158">
    <property type="term" value="P:lipoprotein biosynthetic process"/>
    <property type="evidence" value="ECO:0007669"/>
    <property type="project" value="InterPro"/>
</dbReference>
<evidence type="ECO:0000256" key="1">
    <source>
        <dbReference type="SAM" id="Phobius"/>
    </source>
</evidence>
<feature type="transmembrane region" description="Helical" evidence="1">
    <location>
        <begin position="173"/>
        <end position="191"/>
    </location>
</feature>
<accession>A0A931FQ25</accession>
<name>A0A931FQ25_9BACT</name>
<keyword evidence="3" id="KW-1185">Reference proteome</keyword>
<dbReference type="RefSeq" id="WP_196288531.1">
    <property type="nucleotide sequence ID" value="NZ_JADQDP010000006.1"/>
</dbReference>
<comment type="caution">
    <text evidence="2">The sequence shown here is derived from an EMBL/GenBank/DDBJ whole genome shotgun (WGS) entry which is preliminary data.</text>
</comment>
<protein>
    <submittedName>
        <fullName evidence="2">Prolipoprotein diacylglyceryl transferase</fullName>
    </submittedName>
</protein>
<dbReference type="AlphaFoldDB" id="A0A931FQ25"/>
<organism evidence="2 3">
    <name type="scientific">Hymenobacter properus</name>
    <dbReference type="NCBI Taxonomy" id="2791026"/>
    <lineage>
        <taxon>Bacteria</taxon>
        <taxon>Pseudomonadati</taxon>
        <taxon>Bacteroidota</taxon>
        <taxon>Cytophagia</taxon>
        <taxon>Cytophagales</taxon>
        <taxon>Hymenobacteraceae</taxon>
        <taxon>Hymenobacter</taxon>
    </lineage>
</organism>
<keyword evidence="1" id="KW-0472">Membrane</keyword>
<dbReference type="GO" id="GO:0008961">
    <property type="term" value="F:phosphatidylglycerol-prolipoprotein diacylglyceryl transferase activity"/>
    <property type="evidence" value="ECO:0007669"/>
    <property type="project" value="InterPro"/>
</dbReference>
<keyword evidence="1" id="KW-0812">Transmembrane</keyword>
<sequence length="619" mass="65733">MQIPYTPGQDYYTPFYLLATLTNVLLLLWEGRRRGFPLRPWLTMVAASSLALIIGTKLVTHPVGAWFTLLFANAPADTARSILGGGLAAVLAVLVLRRWLGLSWAVLDALALPLCAALVVQCVGCVLTGCCFGEPTAAPWGLTYAAGTPPWWAQVQAGLLPCTAPQSLPVVPTQLLALLLCAAVGGVLLVTRHRRWPVGSWLLLQTGLLLLGRFGQVFWRDAASEPVAGATHTGPGGPWLELQLWLLPLALLALGIWSWRVRRHEAAGGTAAAPATPAPDSSRSLLVVLSMLALTAVLGPQVLTLPEVLVVRALLLAVLVAEAGARLATLHRWAPRLAGMPLVGLLAGVLVFGTAQQTPPATAEDANSQASRTTIVTGGVLGNYHESEQSILSSNSGCGGSQRLALQQQVYAAGGEIAMEKAEPAGNTTTWGGGLWVGQQNIDAQTVPIPNGSTPILGQPESFKEVLVDAHIYREVHRQHSWFNLDSRVGLHVGSLGYFSYFGSGETRKSTPIIPEFMTRMSLPSGVLFGQADLCYGAENALGSYTTRYGLGSNLGLSTGTSVLVGYANSPHQPSPSLGFVSAQLRLPGRTGLVLEPYYATDLGRHNKFSIKLNYRIGH</sequence>
<feature type="transmembrane region" description="Helical" evidence="1">
    <location>
        <begin position="79"/>
        <end position="97"/>
    </location>
</feature>
<feature type="transmembrane region" description="Helical" evidence="1">
    <location>
        <begin position="109"/>
        <end position="129"/>
    </location>
</feature>
<proteinExistence type="predicted"/>
<feature type="transmembrane region" description="Helical" evidence="1">
    <location>
        <begin position="337"/>
        <end position="355"/>
    </location>
</feature>
<feature type="transmembrane region" description="Helical" evidence="1">
    <location>
        <begin position="41"/>
        <end position="59"/>
    </location>
</feature>
<evidence type="ECO:0000313" key="2">
    <source>
        <dbReference type="EMBL" id="MBF9144179.1"/>
    </source>
</evidence>
<reference evidence="2 3" key="1">
    <citation type="submission" date="2020-11" db="EMBL/GenBank/DDBJ databases">
        <authorList>
            <person name="Kim M.K."/>
        </authorList>
    </citation>
    <scope>NUCLEOTIDE SEQUENCE [LARGE SCALE GENOMIC DNA]</scope>
    <source>
        <strain evidence="2 3">BT439</strain>
    </source>
</reference>
<evidence type="ECO:0000313" key="3">
    <source>
        <dbReference type="Proteomes" id="UP000645610"/>
    </source>
</evidence>
<dbReference type="EMBL" id="JADQDP010000006">
    <property type="protein sequence ID" value="MBF9144179.1"/>
    <property type="molecule type" value="Genomic_DNA"/>
</dbReference>
<feature type="transmembrane region" description="Helical" evidence="1">
    <location>
        <begin position="285"/>
        <end position="303"/>
    </location>
</feature>
<feature type="transmembrane region" description="Helical" evidence="1">
    <location>
        <begin position="309"/>
        <end position="325"/>
    </location>
</feature>
<dbReference type="Pfam" id="PF01790">
    <property type="entry name" value="LGT"/>
    <property type="match status" value="1"/>
</dbReference>
<feature type="transmembrane region" description="Helical" evidence="1">
    <location>
        <begin position="198"/>
        <end position="219"/>
    </location>
</feature>
<keyword evidence="2" id="KW-0808">Transferase</keyword>
<feature type="transmembrane region" description="Helical" evidence="1">
    <location>
        <begin position="239"/>
        <end position="259"/>
    </location>
</feature>
<keyword evidence="1" id="KW-1133">Transmembrane helix</keyword>
<dbReference type="GO" id="GO:0005886">
    <property type="term" value="C:plasma membrane"/>
    <property type="evidence" value="ECO:0007669"/>
    <property type="project" value="InterPro"/>
</dbReference>
<dbReference type="InterPro" id="IPR001640">
    <property type="entry name" value="Lgt"/>
</dbReference>
<dbReference type="Proteomes" id="UP000645610">
    <property type="component" value="Unassembled WGS sequence"/>
</dbReference>